<reference evidence="8" key="1">
    <citation type="submission" date="2019-08" db="EMBL/GenBank/DDBJ databases">
        <authorList>
            <person name="Kucharzyk K."/>
            <person name="Murdoch R.W."/>
            <person name="Higgins S."/>
            <person name="Loffler F."/>
        </authorList>
    </citation>
    <scope>NUCLEOTIDE SEQUENCE</scope>
</reference>
<feature type="transmembrane region" description="Helical" evidence="7">
    <location>
        <begin position="43"/>
        <end position="65"/>
    </location>
</feature>
<evidence type="ECO:0000313" key="8">
    <source>
        <dbReference type="EMBL" id="MPM15829.1"/>
    </source>
</evidence>
<keyword evidence="6 7" id="KW-0472">Membrane</keyword>
<evidence type="ECO:0000256" key="3">
    <source>
        <dbReference type="ARBA" id="ARBA00022475"/>
    </source>
</evidence>
<evidence type="ECO:0000256" key="7">
    <source>
        <dbReference type="SAM" id="Phobius"/>
    </source>
</evidence>
<dbReference type="Pfam" id="PF01914">
    <property type="entry name" value="MarC"/>
    <property type="match status" value="1"/>
</dbReference>
<keyword evidence="5 7" id="KW-1133">Transmembrane helix</keyword>
<dbReference type="InterPro" id="IPR002771">
    <property type="entry name" value="Multi_antbiot-R_MarC"/>
</dbReference>
<evidence type="ECO:0000256" key="4">
    <source>
        <dbReference type="ARBA" id="ARBA00022692"/>
    </source>
</evidence>
<organism evidence="8">
    <name type="scientific">bioreactor metagenome</name>
    <dbReference type="NCBI Taxonomy" id="1076179"/>
    <lineage>
        <taxon>unclassified sequences</taxon>
        <taxon>metagenomes</taxon>
        <taxon>ecological metagenomes</taxon>
    </lineage>
</organism>
<evidence type="ECO:0000256" key="6">
    <source>
        <dbReference type="ARBA" id="ARBA00023136"/>
    </source>
</evidence>
<feature type="transmembrane region" description="Helical" evidence="7">
    <location>
        <begin position="12"/>
        <end position="31"/>
    </location>
</feature>
<keyword evidence="4 7" id="KW-0812">Transmembrane</keyword>
<feature type="transmembrane region" description="Helical" evidence="7">
    <location>
        <begin position="71"/>
        <end position="91"/>
    </location>
</feature>
<keyword evidence="3" id="KW-1003">Cell membrane</keyword>
<evidence type="ECO:0000256" key="1">
    <source>
        <dbReference type="ARBA" id="ARBA00004651"/>
    </source>
</evidence>
<accession>A0A644XIB7</accession>
<feature type="transmembrane region" description="Helical" evidence="7">
    <location>
        <begin position="170"/>
        <end position="191"/>
    </location>
</feature>
<name>A0A644XIB7_9ZZZZ</name>
<protein>
    <submittedName>
        <fullName evidence="8">Uncharacterized protein</fullName>
    </submittedName>
</protein>
<comment type="subcellular location">
    <subcellularLocation>
        <location evidence="1">Cell membrane</location>
        <topology evidence="1">Multi-pass membrane protein</topology>
    </subcellularLocation>
</comment>
<dbReference type="PANTHER" id="PTHR33508:SF1">
    <property type="entry name" value="UPF0056 MEMBRANE PROTEIN YHCE"/>
    <property type="match status" value="1"/>
</dbReference>
<gene>
    <name evidence="8" type="ORF">SDC9_62202</name>
</gene>
<dbReference type="AlphaFoldDB" id="A0A644XIB7"/>
<evidence type="ECO:0000256" key="5">
    <source>
        <dbReference type="ARBA" id="ARBA00022989"/>
    </source>
</evidence>
<dbReference type="PANTHER" id="PTHR33508">
    <property type="entry name" value="UPF0056 MEMBRANE PROTEIN YHCE"/>
    <property type="match status" value="1"/>
</dbReference>
<dbReference type="EMBL" id="VSSQ01002507">
    <property type="protein sequence ID" value="MPM15829.1"/>
    <property type="molecule type" value="Genomic_DNA"/>
</dbReference>
<comment type="similarity">
    <text evidence="2">Belongs to the UPF0056 (MarC) family.</text>
</comment>
<sequence length="192" mass="20630">MNFSLKEIFSAFIVMFAVIDILGSVPIIIGMKEKKKSFSPINAAIISFGILVAFLFVGQAMLGLFGVDISSFAVAGALVLLVLAIEMIFGIQIFKDDGPTDSATIVPIVFPLIAGAASFTTLLSLRAEYAVENIIVSLFINILIVYLVLSNLDLISKKIGKGGIYVMRKFFGIILLAIAVKLIVSNLHTLLS</sequence>
<feature type="transmembrane region" description="Helical" evidence="7">
    <location>
        <begin position="129"/>
        <end position="149"/>
    </location>
</feature>
<comment type="caution">
    <text evidence="8">The sequence shown here is derived from an EMBL/GenBank/DDBJ whole genome shotgun (WGS) entry which is preliminary data.</text>
</comment>
<evidence type="ECO:0000256" key="2">
    <source>
        <dbReference type="ARBA" id="ARBA00009784"/>
    </source>
</evidence>
<dbReference type="GO" id="GO:0005886">
    <property type="term" value="C:plasma membrane"/>
    <property type="evidence" value="ECO:0007669"/>
    <property type="project" value="UniProtKB-SubCell"/>
</dbReference>
<proteinExistence type="inferred from homology"/>
<feature type="transmembrane region" description="Helical" evidence="7">
    <location>
        <begin position="103"/>
        <end position="123"/>
    </location>
</feature>